<evidence type="ECO:0000313" key="2">
    <source>
        <dbReference type="Proteomes" id="UP000267250"/>
    </source>
</evidence>
<dbReference type="Proteomes" id="UP000267250">
    <property type="component" value="Chromosome"/>
</dbReference>
<gene>
    <name evidence="1" type="ORF">BBF96_03505</name>
</gene>
<evidence type="ECO:0000313" key="1">
    <source>
        <dbReference type="EMBL" id="AZR72529.1"/>
    </source>
</evidence>
<name>A0A3Q9HPD7_9FIRM</name>
<sequence length="153" mass="17948">MAQNQWIEVEFRGNDGQIYRLQQIKSRIENKIELIMLRAAQKLEREVKLVIRSLGLIKTGSLMSSIHTFVRYQFGLVEGVVGTNQIYAPFLEFGTGKRGAASNYPKKMMPSWYQYGESPGMRAFKYMLIAWERKKDEVYAYVNMEFRRLVYGR</sequence>
<proteinExistence type="predicted"/>
<dbReference type="KEGG" id="aft:BBF96_03505"/>
<dbReference type="OrthoDB" id="4457835at2"/>
<organism evidence="1 2">
    <name type="scientific">Anoxybacter fermentans</name>
    <dbReference type="NCBI Taxonomy" id="1323375"/>
    <lineage>
        <taxon>Bacteria</taxon>
        <taxon>Bacillati</taxon>
        <taxon>Bacillota</taxon>
        <taxon>Clostridia</taxon>
        <taxon>Halanaerobiales</taxon>
        <taxon>Anoxybacter</taxon>
    </lineage>
</organism>
<keyword evidence="2" id="KW-1185">Reference proteome</keyword>
<dbReference type="InterPro" id="IPR010064">
    <property type="entry name" value="HK97-gp10_tail"/>
</dbReference>
<dbReference type="EMBL" id="CP016379">
    <property type="protein sequence ID" value="AZR72529.1"/>
    <property type="molecule type" value="Genomic_DNA"/>
</dbReference>
<dbReference type="AlphaFoldDB" id="A0A3Q9HPD7"/>
<accession>A0A3Q9HPD7</accession>
<reference evidence="1 2" key="1">
    <citation type="submission" date="2016-07" db="EMBL/GenBank/DDBJ databases">
        <title>Genome and transcriptome analysis of iron-reducing fermentative bacteria Anoxybacter fermentans.</title>
        <authorList>
            <person name="Zeng X."/>
            <person name="Shao Z."/>
        </authorList>
    </citation>
    <scope>NUCLEOTIDE SEQUENCE [LARGE SCALE GENOMIC DNA]</scope>
    <source>
        <strain evidence="1 2">DY22613</strain>
    </source>
</reference>
<dbReference type="Pfam" id="PF04883">
    <property type="entry name" value="HK97-gp10_like"/>
    <property type="match status" value="1"/>
</dbReference>
<protein>
    <submittedName>
        <fullName evidence="1">Uncharacterized protein</fullName>
    </submittedName>
</protein>
<dbReference type="RefSeq" id="WP_127015858.1">
    <property type="nucleotide sequence ID" value="NZ_CP016379.1"/>
</dbReference>